<sequence>MAIMKTASENVRTEAKSIPIQEEMSNDAFHAMMTTGYSQALKDDSQPMDEVFKELKRAYRACPNSDLYCIENFFDFHNALLFSSKNQVNP</sequence>
<dbReference type="AlphaFoldDB" id="A0A930DMY7"/>
<dbReference type="RefSeq" id="WP_304070950.1">
    <property type="nucleotide sequence ID" value="NZ_JABZRA010000042.1"/>
</dbReference>
<name>A0A930DMY7_9FIRM</name>
<organism evidence="1 2">
    <name type="scientific">Oribacterium sinus</name>
    <dbReference type="NCBI Taxonomy" id="237576"/>
    <lineage>
        <taxon>Bacteria</taxon>
        <taxon>Bacillati</taxon>
        <taxon>Bacillota</taxon>
        <taxon>Clostridia</taxon>
        <taxon>Lachnospirales</taxon>
        <taxon>Lachnospiraceae</taxon>
        <taxon>Oribacterium</taxon>
    </lineage>
</organism>
<comment type="caution">
    <text evidence="1">The sequence shown here is derived from an EMBL/GenBank/DDBJ whole genome shotgun (WGS) entry which is preliminary data.</text>
</comment>
<reference evidence="1" key="1">
    <citation type="submission" date="2020-04" db="EMBL/GenBank/DDBJ databases">
        <title>Deep metagenomics examines the oral microbiome during advanced dental caries in children, revealing novel taxa and co-occurrences with host molecules.</title>
        <authorList>
            <person name="Baker J.L."/>
            <person name="Morton J.T."/>
            <person name="Dinis M."/>
            <person name="Alvarez R."/>
            <person name="Tran N.C."/>
            <person name="Knight R."/>
            <person name="Edlund A."/>
        </authorList>
    </citation>
    <scope>NUCLEOTIDE SEQUENCE</scope>
    <source>
        <strain evidence="1">JCVI_38_bin.19</strain>
    </source>
</reference>
<protein>
    <submittedName>
        <fullName evidence="1">Uncharacterized protein</fullName>
    </submittedName>
</protein>
<evidence type="ECO:0000313" key="2">
    <source>
        <dbReference type="Proteomes" id="UP000775770"/>
    </source>
</evidence>
<dbReference type="Proteomes" id="UP000775770">
    <property type="component" value="Unassembled WGS sequence"/>
</dbReference>
<gene>
    <name evidence="1" type="ORF">HXM90_04205</name>
</gene>
<dbReference type="EMBL" id="JABZRA010000042">
    <property type="protein sequence ID" value="MBF1272607.1"/>
    <property type="molecule type" value="Genomic_DNA"/>
</dbReference>
<accession>A0A930DMY7</accession>
<proteinExistence type="predicted"/>
<evidence type="ECO:0000313" key="1">
    <source>
        <dbReference type="EMBL" id="MBF1272607.1"/>
    </source>
</evidence>